<comment type="function">
    <text evidence="5 7">Catalyzes the first step in the D-alanylation of lipoteichoic acid (LTA), the activation of D-alanine and its transfer onto the D-alanyl carrier protein (Dcp) DltC. In an ATP-dependent two-step reaction, forms a high energy D-alanyl-AMP intermediate, followed by transfer of the D-alanyl residue as a thiol ester to the phosphopantheinyl prosthetic group of the Dcp. D-alanylation of LTA plays an important role in modulating the properties of the cell wall in Gram-positive bacteria, influencing the net charge of the cell wall.</text>
</comment>
<dbReference type="CDD" id="cd05945">
    <property type="entry name" value="DltA"/>
    <property type="match status" value="1"/>
</dbReference>
<gene>
    <name evidence="7" type="primary">dltA</name>
    <name evidence="10" type="ORF">BMR96_07585</name>
</gene>
<dbReference type="GO" id="GO:0070395">
    <property type="term" value="P:lipoteichoic acid biosynthetic process"/>
    <property type="evidence" value="ECO:0007669"/>
    <property type="project" value="UniProtKB-UniRule"/>
</dbReference>
<dbReference type="InterPro" id="IPR045851">
    <property type="entry name" value="AMP-bd_C_sf"/>
</dbReference>
<feature type="binding site" evidence="7">
    <location>
        <position position="495"/>
    </location>
    <ligand>
        <name>D-alanine</name>
        <dbReference type="ChEBI" id="CHEBI:57416"/>
    </ligand>
</feature>
<dbReference type="RefSeq" id="WP_004909945.1">
    <property type="nucleotide sequence ID" value="NZ_MPLS01000028.1"/>
</dbReference>
<evidence type="ECO:0000256" key="5">
    <source>
        <dbReference type="ARBA" id="ARBA00054605"/>
    </source>
</evidence>
<dbReference type="UniPathway" id="UPA00556"/>
<dbReference type="NCBIfam" id="NF003417">
    <property type="entry name" value="PRK04813.1"/>
    <property type="match status" value="1"/>
</dbReference>
<dbReference type="FunFam" id="3.30.300.30:FF:000012">
    <property type="entry name" value="D-alanine--D-alanyl carrier protein ligase"/>
    <property type="match status" value="1"/>
</dbReference>
<dbReference type="GO" id="GO:0005737">
    <property type="term" value="C:cytoplasm"/>
    <property type="evidence" value="ECO:0007669"/>
    <property type="project" value="UniProtKB-SubCell"/>
</dbReference>
<dbReference type="InterPro" id="IPR000873">
    <property type="entry name" value="AMP-dep_synth/lig_dom"/>
</dbReference>
<keyword evidence="2 7" id="KW-0436">Ligase</keyword>
<evidence type="ECO:0000256" key="2">
    <source>
        <dbReference type="ARBA" id="ARBA00022598"/>
    </source>
</evidence>
<dbReference type="InterPro" id="IPR044507">
    <property type="entry name" value="DltA-like"/>
</dbReference>
<protein>
    <recommendedName>
        <fullName evidence="7">D-alanine--D-alanyl carrier protein ligase</fullName>
        <shortName evidence="7">DCL</shortName>
        <ecNumber evidence="7">6.2.1.54</ecNumber>
    </recommendedName>
    <alternativeName>
        <fullName evidence="7">D-alanine--poly(phosphoribitol) ligase subunit 1</fullName>
    </alternativeName>
    <alternativeName>
        <fullName evidence="7">D-alanine-activating enzyme</fullName>
        <shortName evidence="7">DAE</shortName>
    </alternativeName>
</protein>
<dbReference type="SUPFAM" id="SSF56801">
    <property type="entry name" value="Acetyl-CoA synthetase-like"/>
    <property type="match status" value="1"/>
</dbReference>
<dbReference type="GO" id="GO:0005524">
    <property type="term" value="F:ATP binding"/>
    <property type="evidence" value="ECO:0007669"/>
    <property type="project" value="UniProtKB-KW"/>
</dbReference>
<dbReference type="InterPro" id="IPR010072">
    <property type="entry name" value="DltA"/>
</dbReference>
<evidence type="ECO:0000256" key="1">
    <source>
        <dbReference type="ARBA" id="ARBA00022490"/>
    </source>
</evidence>
<dbReference type="EMBL" id="MPLS01000028">
    <property type="protein sequence ID" value="ORI97363.1"/>
    <property type="molecule type" value="Genomic_DNA"/>
</dbReference>
<comment type="subcellular location">
    <subcellularLocation>
        <location evidence="7">Cytoplasm</location>
    </subcellularLocation>
</comment>
<comment type="caution">
    <text evidence="10">The sequence shown here is derived from an EMBL/GenBank/DDBJ whole genome shotgun (WGS) entry which is preliminary data.</text>
</comment>
<comment type="similarity">
    <text evidence="6 7">Belongs to the ATP-dependent AMP-binding enzyme family. DltA subfamily.</text>
</comment>
<comment type="catalytic activity">
    <reaction evidence="7">
        <text>holo-[D-alanyl-carrier protein] + D-alanine + ATP = D-alanyl-[D-alanyl-carrier protein] + AMP + diphosphate</text>
        <dbReference type="Rhea" id="RHEA:55132"/>
        <dbReference type="Rhea" id="RHEA-COMP:14102"/>
        <dbReference type="Rhea" id="RHEA-COMP:14103"/>
        <dbReference type="ChEBI" id="CHEBI:30616"/>
        <dbReference type="ChEBI" id="CHEBI:33019"/>
        <dbReference type="ChEBI" id="CHEBI:57416"/>
        <dbReference type="ChEBI" id="CHEBI:64479"/>
        <dbReference type="ChEBI" id="CHEBI:138620"/>
        <dbReference type="ChEBI" id="CHEBI:456215"/>
        <dbReference type="EC" id="6.2.1.54"/>
    </reaction>
</comment>
<feature type="binding site" evidence="7">
    <location>
        <begin position="293"/>
        <end position="298"/>
    </location>
    <ligand>
        <name>ATP</name>
        <dbReference type="ChEBI" id="CHEBI:30616"/>
    </ligand>
</feature>
<comment type="pathway">
    <text evidence="7">Cell wall biogenesis; lipoteichoic acid biosynthesis.</text>
</comment>
<evidence type="ECO:0000256" key="3">
    <source>
        <dbReference type="ARBA" id="ARBA00022741"/>
    </source>
</evidence>
<dbReference type="PANTHER" id="PTHR45398">
    <property type="match status" value="1"/>
</dbReference>
<evidence type="ECO:0000313" key="10">
    <source>
        <dbReference type="EMBL" id="ORI97363.1"/>
    </source>
</evidence>
<dbReference type="InterPro" id="IPR042099">
    <property type="entry name" value="ANL_N_sf"/>
</dbReference>
<proteinExistence type="inferred from homology"/>
<evidence type="ECO:0000313" key="11">
    <source>
        <dbReference type="Proteomes" id="UP000192288"/>
    </source>
</evidence>
<evidence type="ECO:0000256" key="4">
    <source>
        <dbReference type="ARBA" id="ARBA00022840"/>
    </source>
</evidence>
<dbReference type="Proteomes" id="UP000192288">
    <property type="component" value="Unassembled WGS sequence"/>
</dbReference>
<feature type="binding site" evidence="7">
    <location>
        <position position="495"/>
    </location>
    <ligand>
        <name>ATP</name>
        <dbReference type="ChEBI" id="CHEBI:30616"/>
    </ligand>
</feature>
<dbReference type="Gene3D" id="3.30.300.30">
    <property type="match status" value="1"/>
</dbReference>
<dbReference type="InterPro" id="IPR020845">
    <property type="entry name" value="AMP-binding_CS"/>
</dbReference>
<name>A0A1X0VCC4_LEUPS</name>
<evidence type="ECO:0000259" key="8">
    <source>
        <dbReference type="Pfam" id="PF00501"/>
    </source>
</evidence>
<feature type="binding site" evidence="7">
    <location>
        <begin position="396"/>
        <end position="399"/>
    </location>
    <ligand>
        <name>ATP</name>
        <dbReference type="ChEBI" id="CHEBI:30616"/>
    </ligand>
</feature>
<dbReference type="GO" id="GO:0047473">
    <property type="term" value="F:D-alanine [D-alanyl carrier protein] ligase activity"/>
    <property type="evidence" value="ECO:0007669"/>
    <property type="project" value="UniProtKB-UniRule"/>
</dbReference>
<evidence type="ECO:0000256" key="6">
    <source>
        <dbReference type="ARBA" id="ARBA00061336"/>
    </source>
</evidence>
<dbReference type="STRING" id="33968.BMS77_08310"/>
<dbReference type="NCBIfam" id="TIGR01734">
    <property type="entry name" value="D-ala-DACP-lig"/>
    <property type="match status" value="1"/>
</dbReference>
<sequence length="509" mass="55645">MINNVINQIDAIAQKTGDLIAYDELGRTHTYAQLKSASDSLAAYIDSLNLPTGAPIMVYGGQQFEMLASFLGSVKSGHAYIPVDKSSADERLTDILEIGKPALVIAVDMLPITITSVPVIDPKELSHIFDEETPYQITHSVAADENFYIIFTSGTTGKPKGVQISHRNLISFADWMLGDDFHWPENSQVLSQPPYSFDLSVMDWAPALLSSSTLKALPKETADDFKTLFATLPTLDLNIWVSTPSFADVALLDPNFTQENLPQLTHFLFCGEVLTSTTAQKLLSRFPNATVYNTYGPTEATVAVSGLPITEAVIAANDKMPIGYVKADTTIKIQDQDGQDVPVGETGEIVICGPSVSKGYLNNPEKTAQAFTQIDGQQAYKTGDLATMDASGLLHYRGRSDFQIKLHGFRIELEEVAQQLQQSHFVAQAAAVPRYDAEGKVKQLLAVIVAVDNSFEKPMQLTTAIKDELKEIMMPYMVPSRFIYREAMPLTPNGKIDLKGLIAEVNGDA</sequence>
<dbReference type="eggNOG" id="COG1020">
    <property type="taxonomic scope" value="Bacteria"/>
</dbReference>
<keyword evidence="1 7" id="KW-0963">Cytoplasm</keyword>
<feature type="binding site" evidence="7">
    <location>
        <position position="302"/>
    </location>
    <ligand>
        <name>D-alanine</name>
        <dbReference type="ChEBI" id="CHEBI:57416"/>
    </ligand>
</feature>
<dbReference type="NCBIfam" id="TIGR01733">
    <property type="entry name" value="AA-adenyl-dom"/>
    <property type="match status" value="1"/>
</dbReference>
<feature type="domain" description="AMP-binding enzyme C-terminal" evidence="9">
    <location>
        <begin position="415"/>
        <end position="495"/>
    </location>
</feature>
<feature type="domain" description="AMP-dependent synthetase/ligase" evidence="8">
    <location>
        <begin position="12"/>
        <end position="361"/>
    </location>
</feature>
<feature type="binding site" evidence="7">
    <location>
        <begin position="152"/>
        <end position="153"/>
    </location>
    <ligand>
        <name>ATP</name>
        <dbReference type="ChEBI" id="CHEBI:30616"/>
    </ligand>
</feature>
<dbReference type="InterPro" id="IPR010071">
    <property type="entry name" value="AA_adenyl_dom"/>
</dbReference>
<feature type="binding site" evidence="7">
    <location>
        <position position="384"/>
    </location>
    <ligand>
        <name>ATP</name>
        <dbReference type="ChEBI" id="CHEBI:30616"/>
    </ligand>
</feature>
<reference evidence="10 11" key="1">
    <citation type="journal article" date="2017" name="Front. Microbiol.">
        <title>Genomic Characterization of Dairy Associated Leuconostoc Species and Diversity of Leuconostocs in Undefined Mixed Mesophilic Starter Cultures.</title>
        <authorList>
            <person name="Frantzen C.A."/>
            <person name="Kot W."/>
            <person name="Pedersen T.B."/>
            <person name="Ardo Y.M."/>
            <person name="Broadbent J.R."/>
            <person name="Neve H."/>
            <person name="Hansen L.H."/>
            <person name="Dal Bello F."/>
            <person name="Ostlie H.M."/>
            <person name="Kleppen H.P."/>
            <person name="Vogensen F.K."/>
            <person name="Holo H."/>
        </authorList>
    </citation>
    <scope>NUCLEOTIDE SEQUENCE [LARGE SCALE GENOMIC DNA]</scope>
    <source>
        <strain evidence="10 11">LMGCF08</strain>
    </source>
</reference>
<dbReference type="PANTHER" id="PTHR45398:SF1">
    <property type="entry name" value="ENZYME, PUTATIVE (JCVI)-RELATED"/>
    <property type="match status" value="1"/>
</dbReference>
<dbReference type="EC" id="6.2.1.54" evidence="7"/>
<evidence type="ECO:0000256" key="7">
    <source>
        <dbReference type="HAMAP-Rule" id="MF_00593"/>
    </source>
</evidence>
<feature type="binding site" evidence="7">
    <location>
        <position position="198"/>
    </location>
    <ligand>
        <name>D-alanine</name>
        <dbReference type="ChEBI" id="CHEBI:57416"/>
    </ligand>
</feature>
<organism evidence="10 11">
    <name type="scientific">Leuconostoc pseudomesenteroides</name>
    <dbReference type="NCBI Taxonomy" id="33968"/>
    <lineage>
        <taxon>Bacteria</taxon>
        <taxon>Bacillati</taxon>
        <taxon>Bacillota</taxon>
        <taxon>Bacilli</taxon>
        <taxon>Lactobacillales</taxon>
        <taxon>Lactobacillaceae</taxon>
        <taxon>Leuconostoc</taxon>
    </lineage>
</organism>
<accession>A0A1X0VCC4</accession>
<dbReference type="InterPro" id="IPR025110">
    <property type="entry name" value="AMP-bd_C"/>
</dbReference>
<keyword evidence="4 7" id="KW-0067">ATP-binding</keyword>
<evidence type="ECO:0000259" key="9">
    <source>
        <dbReference type="Pfam" id="PF13193"/>
    </source>
</evidence>
<dbReference type="PROSITE" id="PS00455">
    <property type="entry name" value="AMP_BINDING"/>
    <property type="match status" value="1"/>
</dbReference>
<dbReference type="Pfam" id="PF00501">
    <property type="entry name" value="AMP-binding"/>
    <property type="match status" value="1"/>
</dbReference>
<dbReference type="AlphaFoldDB" id="A0A1X0VCC4"/>
<dbReference type="HAMAP" id="MF_00593">
    <property type="entry name" value="DltA"/>
    <property type="match status" value="1"/>
</dbReference>
<dbReference type="Gene3D" id="3.40.50.12780">
    <property type="entry name" value="N-terminal domain of ligase-like"/>
    <property type="match status" value="1"/>
</dbReference>
<dbReference type="Pfam" id="PF13193">
    <property type="entry name" value="AMP-binding_C"/>
    <property type="match status" value="1"/>
</dbReference>
<keyword evidence="3 7" id="KW-0547">Nucleotide-binding</keyword>